<evidence type="ECO:0000256" key="4">
    <source>
        <dbReference type="PROSITE-ProRule" id="PRU00339"/>
    </source>
</evidence>
<feature type="repeat" description="TPR" evidence="4">
    <location>
        <begin position="204"/>
        <end position="237"/>
    </location>
</feature>
<dbReference type="SUPFAM" id="SSF48452">
    <property type="entry name" value="TPR-like"/>
    <property type="match status" value="1"/>
</dbReference>
<dbReference type="Pfam" id="PF13432">
    <property type="entry name" value="TPR_16"/>
    <property type="match status" value="2"/>
</dbReference>
<dbReference type="InterPro" id="IPR013105">
    <property type="entry name" value="TPR_2"/>
</dbReference>
<dbReference type="InterPro" id="IPR026634">
    <property type="entry name" value="TPST-like"/>
</dbReference>
<gene>
    <name evidence="5" type="ORF">ATO10_08502</name>
</gene>
<dbReference type="InterPro" id="IPR019734">
    <property type="entry name" value="TPR_rpt"/>
</dbReference>
<dbReference type="Gene3D" id="3.40.50.300">
    <property type="entry name" value="P-loop containing nucleotide triphosphate hydrolases"/>
    <property type="match status" value="1"/>
</dbReference>
<dbReference type="PANTHER" id="PTHR12788:SF10">
    <property type="entry name" value="PROTEIN-TYROSINE SULFOTRANSFERASE"/>
    <property type="match status" value="1"/>
</dbReference>
<dbReference type="EMBL" id="AQQY01000004">
    <property type="protein sequence ID" value="KCV82417.1"/>
    <property type="molecule type" value="Genomic_DNA"/>
</dbReference>
<keyword evidence="1 5" id="KW-0808">Transferase</keyword>
<dbReference type="Pfam" id="PF13469">
    <property type="entry name" value="Sulfotransfer_3"/>
    <property type="match status" value="1"/>
</dbReference>
<dbReference type="OrthoDB" id="9800698at2"/>
<dbReference type="Proteomes" id="UP000024836">
    <property type="component" value="Unassembled WGS sequence"/>
</dbReference>
<dbReference type="STRING" id="1461693.ATO10_08502"/>
<dbReference type="RefSeq" id="WP_035250371.1">
    <property type="nucleotide sequence ID" value="NZ_AQQY01000004.1"/>
</dbReference>
<dbReference type="PANTHER" id="PTHR12788">
    <property type="entry name" value="PROTEIN-TYROSINE SULFOTRANSFERASE 2"/>
    <property type="match status" value="1"/>
</dbReference>
<evidence type="ECO:0000313" key="6">
    <source>
        <dbReference type="Proteomes" id="UP000024836"/>
    </source>
</evidence>
<evidence type="ECO:0000256" key="1">
    <source>
        <dbReference type="ARBA" id="ARBA00022679"/>
    </source>
</evidence>
<dbReference type="Pfam" id="PF07719">
    <property type="entry name" value="TPR_2"/>
    <property type="match status" value="1"/>
</dbReference>
<dbReference type="SMART" id="SM00028">
    <property type="entry name" value="TPR"/>
    <property type="match status" value="7"/>
</dbReference>
<comment type="caution">
    <text evidence="5">The sequence shown here is derived from an EMBL/GenBank/DDBJ whole genome shotgun (WGS) entry which is preliminary data.</text>
</comment>
<dbReference type="PROSITE" id="PS50005">
    <property type="entry name" value="TPR"/>
    <property type="match status" value="4"/>
</dbReference>
<proteinExistence type="predicted"/>
<reference evidence="5 6" key="1">
    <citation type="submission" date="2013-04" db="EMBL/GenBank/DDBJ databases">
        <title>Shimia sp. 22II-S11-Z10 Genome Sequencing.</title>
        <authorList>
            <person name="Lai Q."/>
            <person name="Li G."/>
            <person name="Shao Z."/>
        </authorList>
    </citation>
    <scope>NUCLEOTIDE SEQUENCE [LARGE SCALE GENOMIC DNA]</scope>
    <source>
        <strain evidence="6">22II-S11-Z10</strain>
    </source>
</reference>
<dbReference type="AlphaFoldDB" id="A0A058ZMJ1"/>
<dbReference type="InterPro" id="IPR011990">
    <property type="entry name" value="TPR-like_helical_dom_sf"/>
</dbReference>
<dbReference type="Gene3D" id="1.25.40.10">
    <property type="entry name" value="Tetratricopeptide repeat domain"/>
    <property type="match status" value="4"/>
</dbReference>
<keyword evidence="2" id="KW-0677">Repeat</keyword>
<feature type="repeat" description="TPR" evidence="4">
    <location>
        <begin position="238"/>
        <end position="271"/>
    </location>
</feature>
<evidence type="ECO:0000256" key="2">
    <source>
        <dbReference type="ARBA" id="ARBA00022737"/>
    </source>
</evidence>
<accession>A0A058ZMJ1</accession>
<dbReference type="InterPro" id="IPR027417">
    <property type="entry name" value="P-loop_NTPase"/>
</dbReference>
<evidence type="ECO:0000313" key="5">
    <source>
        <dbReference type="EMBL" id="KCV82417.1"/>
    </source>
</evidence>
<keyword evidence="6" id="KW-1185">Reference proteome</keyword>
<dbReference type="SUPFAM" id="SSF52540">
    <property type="entry name" value="P-loop containing nucleoside triphosphate hydrolases"/>
    <property type="match status" value="1"/>
</dbReference>
<evidence type="ECO:0000256" key="3">
    <source>
        <dbReference type="ARBA" id="ARBA00022803"/>
    </source>
</evidence>
<dbReference type="PATRIC" id="fig|1461693.3.peg.1729"/>
<feature type="repeat" description="TPR" evidence="4">
    <location>
        <begin position="340"/>
        <end position="373"/>
    </location>
</feature>
<sequence length="719" mass="80988">MLPLNNSQIQANFNQAVQLIGQRKLDEAENRLRIVLSNMPKSAGAHFHMARIQMMRADAEKAIQHLEIARATKPDGENIWRAYAEVLANLDDADRTEAFLNEAKAARLPAPLMIALQDRLKKQPAPRKGPSIGDASPADIQRGIDLVSQGKAQEAESLARGLRRQHPDVGIIALILANALGMQNKYAEARKEYEAAVRLAPDYPEARNTFGNFLVETGDYEQAEKEFQAALKLRKDMPQALLNSASLLGRMGRYPLAIEYAKRALKVQPDLLDAYMLLNRLYSIVAKEDEAINVLNEALEKGMKNALIHARLGNSYGKQGREKDAMAAFDKAIELDENLSIAYSFRALYLQSLARFEEAEADFRKALALQPEGGEIYRSFFTSHKLKLDDPVILQLEDQIENTRTTDGNKMQMYFAMAKAVEQNKAYDRVFDYLNPANDLVRKLFPYDISTRRKEIDKVKAAFADVDFSQVKPIEGASDFAPIFVTGMPRSGTTLVEQILSSHSRVDGAGENGAFIGNLTAMMNQGTPNYRPLDIIGVDELRGVGEIAEKSLQDACPGAERVVDKAIQTYMAMGVVKMIFPKAHIVLVRRDPRDCLLSIYKNVFPEGTHRYAYNQTDLGKYYRMFVEMVEFWREKLPGGFHEIQYEDLIDSPEEETRKLLEACDLEWEDACLSFHENKRRVATLSVAQVRQPIYKSSQAAWKRHEDDLAEMIEALGDVI</sequence>
<feature type="repeat" description="TPR" evidence="4">
    <location>
        <begin position="306"/>
        <end position="339"/>
    </location>
</feature>
<dbReference type="GO" id="GO:0008476">
    <property type="term" value="F:protein-tyrosine sulfotransferase activity"/>
    <property type="evidence" value="ECO:0007669"/>
    <property type="project" value="InterPro"/>
</dbReference>
<dbReference type="eggNOG" id="COG0457">
    <property type="taxonomic scope" value="Bacteria"/>
</dbReference>
<dbReference type="Pfam" id="PF14559">
    <property type="entry name" value="TPR_19"/>
    <property type="match status" value="1"/>
</dbReference>
<name>A0A058ZMJ1_9RHOB</name>
<organism evidence="5 6">
    <name type="scientific">Actibacterium atlanticum</name>
    <dbReference type="NCBI Taxonomy" id="1461693"/>
    <lineage>
        <taxon>Bacteria</taxon>
        <taxon>Pseudomonadati</taxon>
        <taxon>Pseudomonadota</taxon>
        <taxon>Alphaproteobacteria</taxon>
        <taxon>Rhodobacterales</taxon>
        <taxon>Roseobacteraceae</taxon>
        <taxon>Actibacterium</taxon>
    </lineage>
</organism>
<protein>
    <submittedName>
        <fullName evidence="5">Sulfotransferase</fullName>
    </submittedName>
</protein>
<keyword evidence="3 4" id="KW-0802">TPR repeat</keyword>
<dbReference type="Pfam" id="PF13181">
    <property type="entry name" value="TPR_8"/>
    <property type="match status" value="1"/>
</dbReference>